<dbReference type="EMBL" id="JAFLCK010000012">
    <property type="protein sequence ID" value="MBN8660656.1"/>
    <property type="molecule type" value="Genomic_DNA"/>
</dbReference>
<proteinExistence type="predicted"/>
<gene>
    <name evidence="1" type="ORF">J0M35_09855</name>
</gene>
<evidence type="ECO:0000313" key="1">
    <source>
        <dbReference type="EMBL" id="MBN8660656.1"/>
    </source>
</evidence>
<protein>
    <submittedName>
        <fullName evidence="1">Uncharacterized protein</fullName>
    </submittedName>
</protein>
<sequence length="170" mass="19418">MAFAGKLATTPNSRIEREVENSLFESGYPDFSIRRTLFHTTNSDCGFQAYQFINGSKDLGYGIRLAEIAISPIGNRKMALGETNAGRQMRQLWLRGEDRCGIEDILEVWANLTNAEKMEVTALKKFMPQWLSDHLPEAPKEALLILSDSLRLKRDGKDRQYKKPGRRILR</sequence>
<reference evidence="1" key="1">
    <citation type="submission" date="2021-02" db="EMBL/GenBank/DDBJ databases">
        <title>Genome-Resolved Metagenomics of a Microbial Community Performing Photosynthetic Biological Nutrient Removal.</title>
        <authorList>
            <person name="Mcdaniel E.A."/>
        </authorList>
    </citation>
    <scope>NUCLEOTIDE SEQUENCE</scope>
    <source>
        <strain evidence="1">UWPOB_OBS1</strain>
    </source>
</reference>
<accession>A0A8J7PCR3</accession>
<dbReference type="Proteomes" id="UP000664277">
    <property type="component" value="Unassembled WGS sequence"/>
</dbReference>
<comment type="caution">
    <text evidence="1">The sequence shown here is derived from an EMBL/GenBank/DDBJ whole genome shotgun (WGS) entry which is preliminary data.</text>
</comment>
<name>A0A8J7PCR3_9BACT</name>
<organism evidence="1 2">
    <name type="scientific">Candidatus Obscuribacter phosphatis</name>
    <dbReference type="NCBI Taxonomy" id="1906157"/>
    <lineage>
        <taxon>Bacteria</taxon>
        <taxon>Bacillati</taxon>
        <taxon>Candidatus Melainabacteria</taxon>
        <taxon>Candidatus Obscuribacterales</taxon>
        <taxon>Candidatus Obscuribacteraceae</taxon>
        <taxon>Candidatus Obscuribacter</taxon>
    </lineage>
</organism>
<evidence type="ECO:0000313" key="2">
    <source>
        <dbReference type="Proteomes" id="UP000664277"/>
    </source>
</evidence>
<dbReference type="AlphaFoldDB" id="A0A8J7PCR3"/>